<accession>A0A0D1XE33</accession>
<evidence type="ECO:0000313" key="6">
    <source>
        <dbReference type="EMBL" id="KIW00436.1"/>
    </source>
</evidence>
<dbReference type="STRING" id="253628.A0A0D1XE33"/>
<dbReference type="FunCoup" id="A0A0D1XE33">
    <property type="interactions" value="548"/>
</dbReference>
<dbReference type="Pfam" id="PF21032">
    <property type="entry name" value="PROPPIN"/>
    <property type="match status" value="2"/>
</dbReference>
<comment type="subcellular location">
    <subcellularLocation>
        <location evidence="1">Vacuole membrane</location>
        <topology evidence="1">Peripheral membrane protein</topology>
    </subcellularLocation>
</comment>
<dbReference type="SUPFAM" id="SSF50978">
    <property type="entry name" value="WD40 repeat-like"/>
    <property type="match status" value="1"/>
</dbReference>
<dbReference type="OrthoDB" id="1667587at2759"/>
<feature type="region of interest" description="Disordered" evidence="5">
    <location>
        <begin position="274"/>
        <end position="328"/>
    </location>
</feature>
<dbReference type="EMBL" id="KN847563">
    <property type="protein sequence ID" value="KIW00436.1"/>
    <property type="molecule type" value="Genomic_DNA"/>
</dbReference>
<dbReference type="AlphaFoldDB" id="A0A0D1XE33"/>
<dbReference type="HOGENOM" id="CLU_025895_5_0_1"/>
<dbReference type="InParanoid" id="A0A0D1XE33"/>
<proteinExistence type="inferred from homology"/>
<dbReference type="InterPro" id="IPR048720">
    <property type="entry name" value="PROPPIN"/>
</dbReference>
<evidence type="ECO:0000256" key="3">
    <source>
        <dbReference type="ARBA" id="ARBA00022737"/>
    </source>
</evidence>
<name>A0A0D1XE33_9PEZI</name>
<evidence type="ECO:0000256" key="1">
    <source>
        <dbReference type="ARBA" id="ARBA00004148"/>
    </source>
</evidence>
<evidence type="ECO:0000256" key="5">
    <source>
        <dbReference type="SAM" id="MobiDB-lite"/>
    </source>
</evidence>
<keyword evidence="3" id="KW-0677">Repeat</keyword>
<dbReference type="InterPro" id="IPR015943">
    <property type="entry name" value="WD40/YVTN_repeat-like_dom_sf"/>
</dbReference>
<feature type="compositionally biased region" description="Polar residues" evidence="5">
    <location>
        <begin position="277"/>
        <end position="287"/>
    </location>
</feature>
<dbReference type="Gene3D" id="2.130.10.10">
    <property type="entry name" value="YVTN repeat-like/Quinoprotein amine dehydrogenase"/>
    <property type="match status" value="1"/>
</dbReference>
<evidence type="ECO:0000313" key="7">
    <source>
        <dbReference type="Proteomes" id="UP000053259"/>
    </source>
</evidence>
<dbReference type="Proteomes" id="UP000053259">
    <property type="component" value="Unassembled WGS sequence"/>
</dbReference>
<evidence type="ECO:0000256" key="2">
    <source>
        <dbReference type="ARBA" id="ARBA00022574"/>
    </source>
</evidence>
<dbReference type="VEuPathDB" id="FungiDB:PV09_07965"/>
<protein>
    <recommendedName>
        <fullName evidence="8">Autophagy-related protein 18</fullName>
    </recommendedName>
</protein>
<dbReference type="RefSeq" id="XP_016210305.1">
    <property type="nucleotide sequence ID" value="XM_016361801.1"/>
</dbReference>
<organism evidence="6 7">
    <name type="scientific">Verruconis gallopava</name>
    <dbReference type="NCBI Taxonomy" id="253628"/>
    <lineage>
        <taxon>Eukaryota</taxon>
        <taxon>Fungi</taxon>
        <taxon>Dikarya</taxon>
        <taxon>Ascomycota</taxon>
        <taxon>Pezizomycotina</taxon>
        <taxon>Dothideomycetes</taxon>
        <taxon>Pleosporomycetidae</taxon>
        <taxon>Venturiales</taxon>
        <taxon>Sympoventuriaceae</taxon>
        <taxon>Verruconis</taxon>
    </lineage>
</organism>
<keyword evidence="2" id="KW-0853">WD repeat</keyword>
<dbReference type="SMART" id="SM00320">
    <property type="entry name" value="WD40"/>
    <property type="match status" value="2"/>
</dbReference>
<evidence type="ECO:0000256" key="4">
    <source>
        <dbReference type="ARBA" id="ARBA00025740"/>
    </source>
</evidence>
<dbReference type="GO" id="GO:0005774">
    <property type="term" value="C:vacuolar membrane"/>
    <property type="evidence" value="ECO:0007669"/>
    <property type="project" value="UniProtKB-SubCell"/>
</dbReference>
<sequence length="442" mass="47762">MSINSLTFNQDFTGIGVATSKGIRIYHTEPFTTSYTSQDGDISLMEMLYLSTLVAMVPAPRLLRLVNIKRGTTIVELTFPSKILGLRMNRNRLAVILEQNIHIYDIGNIKALYTIDTPPNPLALCALSPDKDKSILAYPCPLQQTPLPASVSTPSHVPPGSQEWHHAASQNVGDVRIYDAQTGQALNTIQAHKSAIGYLALNASGTLLATASEKGTIIRVFEVPGGSGNQPLFEFRRGTMPARIYHMSFNATSTLLCVSSASETVHIFKLVKPVKSDSMSPPTSPISTHRRTLSSSSRERSESVSSEDVADPSFASEDAPPSLERRSSGWSGAIASKLRQASQSVGAGMAARVGGYLPQSVTQGLEAQRDFAHVKIPRTHGSSGILRSIVAMSPNHPQLFVVTSEGQFGVYNIDLENGGDGVLERQHSILDPRGTMMYNTDD</sequence>
<dbReference type="GeneID" id="27315938"/>
<keyword evidence="7" id="KW-1185">Reference proteome</keyword>
<evidence type="ECO:0008006" key="8">
    <source>
        <dbReference type="Google" id="ProtNLM"/>
    </source>
</evidence>
<comment type="similarity">
    <text evidence="4">Belongs to the WD repeat PROPPIN family.</text>
</comment>
<reference evidence="6 7" key="1">
    <citation type="submission" date="2015-01" db="EMBL/GenBank/DDBJ databases">
        <title>The Genome Sequence of Ochroconis gallopava CBS43764.</title>
        <authorList>
            <consortium name="The Broad Institute Genomics Platform"/>
            <person name="Cuomo C."/>
            <person name="de Hoog S."/>
            <person name="Gorbushina A."/>
            <person name="Stielow B."/>
            <person name="Teixiera M."/>
            <person name="Abouelleil A."/>
            <person name="Chapman S.B."/>
            <person name="Priest M."/>
            <person name="Young S.K."/>
            <person name="Wortman J."/>
            <person name="Nusbaum C."/>
            <person name="Birren B."/>
        </authorList>
    </citation>
    <scope>NUCLEOTIDE SEQUENCE [LARGE SCALE GENOMIC DNA]</scope>
    <source>
        <strain evidence="6 7">CBS 43764</strain>
    </source>
</reference>
<dbReference type="PANTHER" id="PTHR11227">
    <property type="entry name" value="WD-REPEAT PROTEIN INTERACTING WITH PHOSPHOINOSIDES WIPI -RELATED"/>
    <property type="match status" value="1"/>
</dbReference>
<gene>
    <name evidence="6" type="ORF">PV09_07965</name>
</gene>
<dbReference type="InterPro" id="IPR001680">
    <property type="entry name" value="WD40_rpt"/>
</dbReference>
<dbReference type="InterPro" id="IPR036322">
    <property type="entry name" value="WD40_repeat_dom_sf"/>
</dbReference>